<evidence type="ECO:0000256" key="2">
    <source>
        <dbReference type="ARBA" id="ARBA00022827"/>
    </source>
</evidence>
<dbReference type="STRING" id="1912961.BU204_10115"/>
<dbReference type="SUPFAM" id="SSF48173">
    <property type="entry name" value="Cryptochrome/photolyase FAD-binding domain"/>
    <property type="match status" value="1"/>
</dbReference>
<comment type="caution">
    <text evidence="9">The sequence shown here is derived from an EMBL/GenBank/DDBJ whole genome shotgun (WGS) entry which is preliminary data.</text>
</comment>
<feature type="region of interest" description="Disordered" evidence="7">
    <location>
        <begin position="430"/>
        <end position="459"/>
    </location>
</feature>
<dbReference type="InterPro" id="IPR005101">
    <property type="entry name" value="Cryptochr/Photolyase_FAD-bd"/>
</dbReference>
<keyword evidence="10" id="KW-1185">Reference proteome</keyword>
<keyword evidence="2 4" id="KW-0274">FAD</keyword>
<comment type="similarity">
    <text evidence="6">Belongs to the DNA photolyase family.</text>
</comment>
<dbReference type="Gene3D" id="1.25.40.80">
    <property type="match status" value="1"/>
</dbReference>
<evidence type="ECO:0000313" key="9">
    <source>
        <dbReference type="EMBL" id="OLF17822.1"/>
    </source>
</evidence>
<dbReference type="InterPro" id="IPR002081">
    <property type="entry name" value="Cryptochrome/DNA_photolyase_1"/>
</dbReference>
<dbReference type="PRINTS" id="PR00147">
    <property type="entry name" value="DNAPHOTLYASE"/>
</dbReference>
<dbReference type="GO" id="GO:0006139">
    <property type="term" value="P:nucleobase-containing compound metabolic process"/>
    <property type="evidence" value="ECO:0007669"/>
    <property type="project" value="UniProtKB-ARBA"/>
</dbReference>
<dbReference type="OrthoDB" id="9772484at2"/>
<evidence type="ECO:0000256" key="7">
    <source>
        <dbReference type="SAM" id="MobiDB-lite"/>
    </source>
</evidence>
<keyword evidence="3 6" id="KW-0157">Chromophore</keyword>
<dbReference type="RefSeq" id="WP_075125327.1">
    <property type="nucleotide sequence ID" value="NZ_MSIE01000014.1"/>
</dbReference>
<accession>A0A1Q8CTY9</accession>
<dbReference type="PANTHER" id="PTHR11455">
    <property type="entry name" value="CRYPTOCHROME"/>
    <property type="match status" value="1"/>
</dbReference>
<proteinExistence type="inferred from homology"/>
<dbReference type="GO" id="GO:0009416">
    <property type="term" value="P:response to light stimulus"/>
    <property type="evidence" value="ECO:0007669"/>
    <property type="project" value="TreeGrafter"/>
</dbReference>
<dbReference type="GO" id="GO:0003677">
    <property type="term" value="F:DNA binding"/>
    <property type="evidence" value="ECO:0007669"/>
    <property type="project" value="TreeGrafter"/>
</dbReference>
<gene>
    <name evidence="9" type="ORF">BU204_10115</name>
</gene>
<dbReference type="AlphaFoldDB" id="A0A1Q8CTY9"/>
<dbReference type="InterPro" id="IPR036134">
    <property type="entry name" value="Crypto/Photolyase_FAD-like_sf"/>
</dbReference>
<evidence type="ECO:0000256" key="4">
    <source>
        <dbReference type="PIRSR" id="PIRSR602081-1"/>
    </source>
</evidence>
<feature type="binding site" evidence="4">
    <location>
        <begin position="344"/>
        <end position="346"/>
    </location>
    <ligand>
        <name>FAD</name>
        <dbReference type="ChEBI" id="CHEBI:57692"/>
    </ligand>
</feature>
<evidence type="ECO:0000259" key="8">
    <source>
        <dbReference type="PROSITE" id="PS51645"/>
    </source>
</evidence>
<dbReference type="InterPro" id="IPR018394">
    <property type="entry name" value="DNA_photolyase_1_CS_C"/>
</dbReference>
<feature type="binding site" evidence="4">
    <location>
        <position position="204"/>
    </location>
    <ligand>
        <name>FAD</name>
        <dbReference type="ChEBI" id="CHEBI:57692"/>
    </ligand>
</feature>
<dbReference type="EMBL" id="MSIE01000014">
    <property type="protein sequence ID" value="OLF17822.1"/>
    <property type="molecule type" value="Genomic_DNA"/>
</dbReference>
<feature type="binding site" evidence="4">
    <location>
        <position position="246"/>
    </location>
    <ligand>
        <name>FAD</name>
        <dbReference type="ChEBI" id="CHEBI:57692"/>
    </ligand>
</feature>
<organism evidence="9 10">
    <name type="scientific">Actinophytocola xanthii</name>
    <dbReference type="NCBI Taxonomy" id="1912961"/>
    <lineage>
        <taxon>Bacteria</taxon>
        <taxon>Bacillati</taxon>
        <taxon>Actinomycetota</taxon>
        <taxon>Actinomycetes</taxon>
        <taxon>Pseudonocardiales</taxon>
        <taxon>Pseudonocardiaceae</taxon>
    </lineage>
</organism>
<protein>
    <submittedName>
        <fullName evidence="9">Deoxyribodipyrimidine photolyase</fullName>
    </submittedName>
</protein>
<evidence type="ECO:0000313" key="10">
    <source>
        <dbReference type="Proteomes" id="UP000185596"/>
    </source>
</evidence>
<evidence type="ECO:0000256" key="1">
    <source>
        <dbReference type="ARBA" id="ARBA00022630"/>
    </source>
</evidence>
<dbReference type="PANTHER" id="PTHR11455:SF9">
    <property type="entry name" value="CRYPTOCHROME CIRCADIAN CLOCK 5 ISOFORM X1"/>
    <property type="match status" value="1"/>
</dbReference>
<dbReference type="GO" id="GO:0003904">
    <property type="term" value="F:deoxyribodipyrimidine photo-lyase activity"/>
    <property type="evidence" value="ECO:0007669"/>
    <property type="project" value="TreeGrafter"/>
</dbReference>
<dbReference type="InterPro" id="IPR006050">
    <property type="entry name" value="DNA_photolyase_N"/>
</dbReference>
<dbReference type="GO" id="GO:0006950">
    <property type="term" value="P:response to stress"/>
    <property type="evidence" value="ECO:0007669"/>
    <property type="project" value="UniProtKB-ARBA"/>
</dbReference>
<dbReference type="InterPro" id="IPR036155">
    <property type="entry name" value="Crypto/Photolyase_N_sf"/>
</dbReference>
<dbReference type="Gene3D" id="1.10.579.10">
    <property type="entry name" value="DNA Cyclobutane Dipyrimidine Photolyase, subunit A, domain 3"/>
    <property type="match status" value="1"/>
</dbReference>
<feature type="domain" description="Photolyase/cryptochrome alpha/beta" evidence="8">
    <location>
        <begin position="2"/>
        <end position="131"/>
    </location>
</feature>
<evidence type="ECO:0000256" key="3">
    <source>
        <dbReference type="ARBA" id="ARBA00022991"/>
    </source>
</evidence>
<name>A0A1Q8CTY9_9PSEU</name>
<comment type="cofactor">
    <cofactor evidence="4">
        <name>FAD</name>
        <dbReference type="ChEBI" id="CHEBI:57692"/>
    </cofactor>
    <text evidence="4">Binds 1 FAD per subunit.</text>
</comment>
<dbReference type="SUPFAM" id="SSF52425">
    <property type="entry name" value="Cryptochrome/photolyase, N-terminal domain"/>
    <property type="match status" value="1"/>
</dbReference>
<dbReference type="PROSITE" id="PS00394">
    <property type="entry name" value="DNA_PHOTOLYASES_1_1"/>
    <property type="match status" value="1"/>
</dbReference>
<sequence>MTTTVALFTRDLRVHDNPALSAAARGADHVVPMFVRDRRIGAGFADGRARFLDECLADLDRNLRGLGARLVVREGDPAEEVARLAEEVDAERVHVAADASAFARTREAALAAALGRRALEVHPDVHAVVPPGGVRPQGGGHFSVFGPYHRRWQEVPWRPVLPPPERLSLPRLRVGSVPRVSGPGGETKGRERAASWLDDGVHDYADQHDALAEDGTSRLSPYLHLGCVSALELARRAGDGPGAEAFVRQLAWRDFHLQVLAARPEVAHRDFRPRGDHWREDPESLLAWQQGRTGIPIVDAGMRQLLAEGWMHNRARLITGSFLTKTLYLDWRAGAAHFFAHLLDGDIANNCLNWQWVAGTGTDTRPNRVLNPLRQAERYDPDGDYVRRYVPELAHLPGALVHQPWRLPERERGGYPPPLLDLGEGRARFLNARQGSGGRRTSKAESPSSENALFDVEDR</sequence>
<feature type="site" description="Electron transfer via tryptophanyl radical" evidence="5">
    <location>
        <position position="354"/>
    </location>
</feature>
<dbReference type="Pfam" id="PF00875">
    <property type="entry name" value="DNA_photolyase"/>
    <property type="match status" value="1"/>
</dbReference>
<dbReference type="Proteomes" id="UP000185596">
    <property type="component" value="Unassembled WGS sequence"/>
</dbReference>
<dbReference type="Gene3D" id="3.40.50.620">
    <property type="entry name" value="HUPs"/>
    <property type="match status" value="1"/>
</dbReference>
<dbReference type="PROSITE" id="PS51645">
    <property type="entry name" value="PHR_CRY_ALPHA_BETA"/>
    <property type="match status" value="1"/>
</dbReference>
<evidence type="ECO:0000256" key="6">
    <source>
        <dbReference type="RuleBase" id="RU004182"/>
    </source>
</evidence>
<reference evidence="9 10" key="1">
    <citation type="submission" date="2016-12" db="EMBL/GenBank/DDBJ databases">
        <title>The draft genome sequence of Actinophytocola sp. 11-183.</title>
        <authorList>
            <person name="Wang W."/>
            <person name="Yuan L."/>
        </authorList>
    </citation>
    <scope>NUCLEOTIDE SEQUENCE [LARGE SCALE GENOMIC DNA]</scope>
    <source>
        <strain evidence="9 10">11-183</strain>
    </source>
</reference>
<dbReference type="Pfam" id="PF03441">
    <property type="entry name" value="FAD_binding_7"/>
    <property type="match status" value="1"/>
</dbReference>
<feature type="binding site" evidence="4">
    <location>
        <begin position="216"/>
        <end position="220"/>
    </location>
    <ligand>
        <name>FAD</name>
        <dbReference type="ChEBI" id="CHEBI:57692"/>
    </ligand>
</feature>
<dbReference type="GO" id="GO:0071949">
    <property type="term" value="F:FAD binding"/>
    <property type="evidence" value="ECO:0007669"/>
    <property type="project" value="TreeGrafter"/>
</dbReference>
<keyword evidence="9" id="KW-0456">Lyase</keyword>
<feature type="site" description="Electron transfer via tryptophanyl radical" evidence="5">
    <location>
        <position position="331"/>
    </location>
</feature>
<dbReference type="InterPro" id="IPR014729">
    <property type="entry name" value="Rossmann-like_a/b/a_fold"/>
</dbReference>
<keyword evidence="1 4" id="KW-0285">Flavoprotein</keyword>
<evidence type="ECO:0000256" key="5">
    <source>
        <dbReference type="PIRSR" id="PIRSR602081-2"/>
    </source>
</evidence>
<feature type="site" description="Electron transfer via tryptophanyl radical" evidence="5">
    <location>
        <position position="278"/>
    </location>
</feature>